<reference evidence="6" key="1">
    <citation type="submission" date="2019-04" db="EMBL/GenBank/DDBJ databases">
        <title>Evolution of Biomass-Degrading Anaerobic Consortia Revealed by Metagenomics.</title>
        <authorList>
            <person name="Peng X."/>
        </authorList>
    </citation>
    <scope>NUCLEOTIDE SEQUENCE</scope>
    <source>
        <strain evidence="6">SIG14</strain>
    </source>
</reference>
<comment type="similarity">
    <text evidence="5">Belongs to the CbiD family.</text>
</comment>
<comment type="caution">
    <text evidence="6">The sequence shown here is derived from an EMBL/GenBank/DDBJ whole genome shotgun (WGS) entry which is preliminary data.</text>
</comment>
<evidence type="ECO:0000256" key="5">
    <source>
        <dbReference type="HAMAP-Rule" id="MF_00787"/>
    </source>
</evidence>
<evidence type="ECO:0000256" key="4">
    <source>
        <dbReference type="ARBA" id="ARBA00022691"/>
    </source>
</evidence>
<name>A0A8T3VWR3_METOL</name>
<keyword evidence="1 5" id="KW-0169">Cobalamin biosynthesis</keyword>
<protein>
    <recommendedName>
        <fullName evidence="5">Cobalt-precorrin-5B C(1)-methyltransferase</fullName>
        <ecNumber evidence="5">2.1.1.195</ecNumber>
    </recommendedName>
    <alternativeName>
        <fullName evidence="5">Cobalt-precorrin-6A synthase</fullName>
    </alternativeName>
</protein>
<keyword evidence="2 5" id="KW-0489">Methyltransferase</keyword>
<dbReference type="GO" id="GO:0032259">
    <property type="term" value="P:methylation"/>
    <property type="evidence" value="ECO:0007669"/>
    <property type="project" value="UniProtKB-KW"/>
</dbReference>
<evidence type="ECO:0000256" key="3">
    <source>
        <dbReference type="ARBA" id="ARBA00022679"/>
    </source>
</evidence>
<comment type="function">
    <text evidence="5">Catalyzes the methylation of C-1 in cobalt-precorrin-5B to form cobalt-precorrin-6A.</text>
</comment>
<gene>
    <name evidence="5 6" type="primary">cbiD</name>
    <name evidence="6" type="ORF">E7Z75_04545</name>
</gene>
<dbReference type="GO" id="GO:0008168">
    <property type="term" value="F:methyltransferase activity"/>
    <property type="evidence" value="ECO:0007669"/>
    <property type="project" value="UniProtKB-UniRule"/>
</dbReference>
<sequence>MAEKRLVNQKLLRCGYTTGTCAAAASKAAVSMLFKQESMDSVAITTPNQTDLLIDVLNPQFNKETASCSIEKDSGDDPDITNGILVSSKVTLMPDSSDIIIEGGKGVGKVTKGGLDQPIGMSAINSVPRKMIKDSLNELAMQYNYRGGFHVLISVPNGEEIAKKTFNPELGIVGGISILGTTGIVEPMSAKALADSIKVEISVIAAESNESILIFLGNFGKKFTEEDLNLSTKPGIMCSNFIDVALDSSVEFGFKNILLVGHIGKFVKLGIGMFNTHSHNGDGRIETLLSCALDAGANIEILKEIQKCVTTNAVLDILYENDLLDKTMEILKERIGHNIDRRVPEDINVGFICFANTGEYSGVLFESENVDDLKRLWKK</sequence>
<dbReference type="PANTHER" id="PTHR35863">
    <property type="entry name" value="COBALT-PRECORRIN-5B C(1)-METHYLTRANSFERASE"/>
    <property type="match status" value="1"/>
</dbReference>
<dbReference type="AlphaFoldDB" id="A0A8T3VWR3"/>
<evidence type="ECO:0000256" key="1">
    <source>
        <dbReference type="ARBA" id="ARBA00022573"/>
    </source>
</evidence>
<organism evidence="6 7">
    <name type="scientific">Methanobrevibacter olleyae</name>
    <dbReference type="NCBI Taxonomy" id="294671"/>
    <lineage>
        <taxon>Archaea</taxon>
        <taxon>Methanobacteriati</taxon>
        <taxon>Methanobacteriota</taxon>
        <taxon>Methanomada group</taxon>
        <taxon>Methanobacteria</taxon>
        <taxon>Methanobacteriales</taxon>
        <taxon>Methanobacteriaceae</taxon>
        <taxon>Methanobrevibacter</taxon>
    </lineage>
</organism>
<comment type="pathway">
    <text evidence="5">Cofactor biosynthesis; adenosylcobalamin biosynthesis; cob(II)yrinate a,c-diamide from sirohydrochlorin (anaerobic route): step 6/10.</text>
</comment>
<dbReference type="InterPro" id="IPR036074">
    <property type="entry name" value="CbiD_sf"/>
</dbReference>
<dbReference type="Gene3D" id="3.30.2110.10">
    <property type="entry name" value="CbiD-like"/>
    <property type="match status" value="1"/>
</dbReference>
<dbReference type="Proteomes" id="UP000732619">
    <property type="component" value="Unassembled WGS sequence"/>
</dbReference>
<evidence type="ECO:0000256" key="2">
    <source>
        <dbReference type="ARBA" id="ARBA00022603"/>
    </source>
</evidence>
<dbReference type="PIRSF" id="PIRSF026782">
    <property type="entry name" value="CbiD"/>
    <property type="match status" value="1"/>
</dbReference>
<keyword evidence="3 5" id="KW-0808">Transferase</keyword>
<dbReference type="NCBIfam" id="TIGR00312">
    <property type="entry name" value="cbiD"/>
    <property type="match status" value="1"/>
</dbReference>
<dbReference type="SUPFAM" id="SSF111342">
    <property type="entry name" value="CbiD-like"/>
    <property type="match status" value="1"/>
</dbReference>
<evidence type="ECO:0000313" key="7">
    <source>
        <dbReference type="Proteomes" id="UP000732619"/>
    </source>
</evidence>
<dbReference type="GO" id="GO:0019251">
    <property type="term" value="P:anaerobic cobalamin biosynthetic process"/>
    <property type="evidence" value="ECO:0007669"/>
    <property type="project" value="UniProtKB-UniRule"/>
</dbReference>
<comment type="catalytic activity">
    <reaction evidence="5">
        <text>Co-precorrin-5B + S-adenosyl-L-methionine = Co-precorrin-6A + S-adenosyl-L-homocysteine</text>
        <dbReference type="Rhea" id="RHEA:26285"/>
        <dbReference type="ChEBI" id="CHEBI:57856"/>
        <dbReference type="ChEBI" id="CHEBI:59789"/>
        <dbReference type="ChEBI" id="CHEBI:60063"/>
        <dbReference type="ChEBI" id="CHEBI:60064"/>
        <dbReference type="EC" id="2.1.1.195"/>
    </reaction>
</comment>
<evidence type="ECO:0000313" key="6">
    <source>
        <dbReference type="EMBL" id="MBE6512396.1"/>
    </source>
</evidence>
<keyword evidence="4 5" id="KW-0949">S-adenosyl-L-methionine</keyword>
<accession>A0A8T3VWR3</accession>
<dbReference type="Pfam" id="PF01888">
    <property type="entry name" value="CbiD"/>
    <property type="match status" value="1"/>
</dbReference>
<dbReference type="EC" id="2.1.1.195" evidence="5"/>
<proteinExistence type="inferred from homology"/>
<dbReference type="HAMAP" id="MF_00787">
    <property type="entry name" value="CbiD"/>
    <property type="match status" value="1"/>
</dbReference>
<dbReference type="InterPro" id="IPR002748">
    <property type="entry name" value="CbiD"/>
</dbReference>
<dbReference type="PANTHER" id="PTHR35863:SF1">
    <property type="entry name" value="COBALT-PRECORRIN-5B C(1)-METHYLTRANSFERASE"/>
    <property type="match status" value="1"/>
</dbReference>
<dbReference type="EMBL" id="SUTG01000016">
    <property type="protein sequence ID" value="MBE6512396.1"/>
    <property type="molecule type" value="Genomic_DNA"/>
</dbReference>